<evidence type="ECO:0000313" key="8">
    <source>
        <dbReference type="EMBL" id="MDV7248937.1"/>
    </source>
</evidence>
<feature type="transmembrane region" description="Helical" evidence="6">
    <location>
        <begin position="287"/>
        <end position="315"/>
    </location>
</feature>
<dbReference type="Pfam" id="PF04610">
    <property type="entry name" value="TrbL"/>
    <property type="match status" value="1"/>
</dbReference>
<evidence type="ECO:0000313" key="9">
    <source>
        <dbReference type="Proteomes" id="UP001187425"/>
    </source>
</evidence>
<feature type="chain" id="PRO_5043353551" evidence="7">
    <location>
        <begin position="27"/>
        <end position="550"/>
    </location>
</feature>
<keyword evidence="3 6" id="KW-1133">Transmembrane helix</keyword>
<feature type="transmembrane region" description="Helical" evidence="6">
    <location>
        <begin position="223"/>
        <end position="243"/>
    </location>
</feature>
<evidence type="ECO:0000256" key="3">
    <source>
        <dbReference type="ARBA" id="ARBA00022989"/>
    </source>
</evidence>
<keyword evidence="4 6" id="KW-0472">Membrane</keyword>
<feature type="transmembrane region" description="Helical" evidence="6">
    <location>
        <begin position="191"/>
        <end position="211"/>
    </location>
</feature>
<feature type="compositionally biased region" description="Low complexity" evidence="5">
    <location>
        <begin position="423"/>
        <end position="434"/>
    </location>
</feature>
<reference evidence="8 9" key="1">
    <citation type="submission" date="2023-10" db="EMBL/GenBank/DDBJ databases">
        <title>A new tool for lettuce pathogen research.</title>
        <authorList>
            <person name="Horton K.N."/>
            <person name="Cseke L.J."/>
            <person name="Badiwe M."/>
            <person name="Tesfaye D."/>
            <person name="Klein A."/>
            <person name="Su J."/>
            <person name="Potnis N."/>
            <person name="Gassmann W."/>
        </authorList>
    </citation>
    <scope>NUCLEOTIDE SEQUENCE [LARGE SCALE GENOMIC DNA]</scope>
    <source>
        <strain evidence="8 9">JSKH1901</strain>
    </source>
</reference>
<gene>
    <name evidence="8" type="primary">trbL</name>
    <name evidence="8" type="ORF">R4K57_11050</name>
</gene>
<feature type="region of interest" description="Disordered" evidence="5">
    <location>
        <begin position="489"/>
        <end position="550"/>
    </location>
</feature>
<comment type="caution">
    <text evidence="8">The sequence shown here is derived from an EMBL/GenBank/DDBJ whole genome shotgun (WGS) entry which is preliminary data.</text>
</comment>
<dbReference type="RefSeq" id="WP_042825671.1">
    <property type="nucleotide sequence ID" value="NZ_JAWMQI010000035.1"/>
</dbReference>
<feature type="transmembrane region" description="Helical" evidence="6">
    <location>
        <begin position="264"/>
        <end position="281"/>
    </location>
</feature>
<protein>
    <submittedName>
        <fullName evidence="8">P-type conjugative transfer protein TrbL</fullName>
    </submittedName>
</protein>
<feature type="compositionally biased region" description="Gly residues" evidence="5">
    <location>
        <begin position="372"/>
        <end position="396"/>
    </location>
</feature>
<evidence type="ECO:0000256" key="6">
    <source>
        <dbReference type="SAM" id="Phobius"/>
    </source>
</evidence>
<feature type="transmembrane region" description="Helical" evidence="6">
    <location>
        <begin position="166"/>
        <end position="186"/>
    </location>
</feature>
<dbReference type="InterPro" id="IPR007688">
    <property type="entry name" value="Conjugal_tfr_TrbL/VirB6"/>
</dbReference>
<feature type="region of interest" description="Disordered" evidence="5">
    <location>
        <begin position="372"/>
        <end position="434"/>
    </location>
</feature>
<dbReference type="EMBL" id="JAWMQI010000035">
    <property type="protein sequence ID" value="MDV7248937.1"/>
    <property type="molecule type" value="Genomic_DNA"/>
</dbReference>
<evidence type="ECO:0000256" key="7">
    <source>
        <dbReference type="SAM" id="SignalP"/>
    </source>
</evidence>
<keyword evidence="7" id="KW-0732">Signal</keyword>
<dbReference type="InterPro" id="IPR014150">
    <property type="entry name" value="Conjugal_tfr_TrbL"/>
</dbReference>
<dbReference type="AlphaFoldDB" id="A0AAW8ZNB0"/>
<evidence type="ECO:0000256" key="2">
    <source>
        <dbReference type="ARBA" id="ARBA00022692"/>
    </source>
</evidence>
<feature type="signal peptide" evidence="7">
    <location>
        <begin position="1"/>
        <end position="26"/>
    </location>
</feature>
<dbReference type="Proteomes" id="UP001187425">
    <property type="component" value="Unassembled WGS sequence"/>
</dbReference>
<name>A0AAW8ZNB0_9XANT</name>
<evidence type="ECO:0000256" key="5">
    <source>
        <dbReference type="SAM" id="MobiDB-lite"/>
    </source>
</evidence>
<proteinExistence type="predicted"/>
<dbReference type="GO" id="GO:0030255">
    <property type="term" value="P:protein secretion by the type IV secretion system"/>
    <property type="evidence" value="ECO:0007669"/>
    <property type="project" value="InterPro"/>
</dbReference>
<feature type="transmembrane region" description="Helical" evidence="6">
    <location>
        <begin position="327"/>
        <end position="348"/>
    </location>
</feature>
<evidence type="ECO:0000256" key="4">
    <source>
        <dbReference type="ARBA" id="ARBA00023136"/>
    </source>
</evidence>
<comment type="subcellular location">
    <subcellularLocation>
        <location evidence="1">Membrane</location>
        <topology evidence="1">Multi-pass membrane protein</topology>
    </subcellularLocation>
</comment>
<dbReference type="GO" id="GO:0016020">
    <property type="term" value="C:membrane"/>
    <property type="evidence" value="ECO:0007669"/>
    <property type="project" value="UniProtKB-SubCell"/>
</dbReference>
<accession>A0AAW8ZNB0</accession>
<sequence>MKNRSAWFAIAAAVVVLLIAAPDAFAGTPGNANVGFYDDILRRFQSAATGWQSVITNAASWLFWTLVVISMVWTFGMMALRKADIGEFFAEFVRFTIFTGFFWWLLINGPNFAVSIMQSLSQLGASAGGMPSTPGQLGITPSGIVDIGFKIFGQIIDNMSFWPNKFHLSLMGSLMGLGILVMLCLIGINMLLLLVSAWFLAYAGIFFLGFGGSRWTSDMAINYYKTVLGLAVQILAMVLLIAIGKTFLEQYYATLQADITATNLKSMAALLMACVVLLALTSRIPPLLAGIITGAAVGGGGVGSMVGAGTLAAAAGMAGAAVATGGAALAAGAAAAAGGASAVMAAAGKASENVSSGSDIMSSLLGGFGGGGGGGSAPTGGGDSGGGGGNSGGGSSGETPMASAAGDNSSGTKGGGASGANGGSAPASGGSAVARGGRIAADTVANLAKGVGSVAKAKAGEMRAGAQERISDTVGGRIANAIRSTANTASALADSASGQPQETPPAQPAQSPTFDDNSLGATRDKDQTVDADSEVASFANKPAQNQQFNS</sequence>
<evidence type="ECO:0000256" key="1">
    <source>
        <dbReference type="ARBA" id="ARBA00004141"/>
    </source>
</evidence>
<feature type="compositionally biased region" description="Gly residues" evidence="5">
    <location>
        <begin position="412"/>
        <end position="422"/>
    </location>
</feature>
<dbReference type="NCBIfam" id="TIGR02783">
    <property type="entry name" value="TrbL_P"/>
    <property type="match status" value="1"/>
</dbReference>
<feature type="transmembrane region" description="Helical" evidence="6">
    <location>
        <begin position="50"/>
        <end position="76"/>
    </location>
</feature>
<feature type="transmembrane region" description="Helical" evidence="6">
    <location>
        <begin position="88"/>
        <end position="107"/>
    </location>
</feature>
<organism evidence="8 9">
    <name type="scientific">Xanthomonas hortorum pv. vitians</name>
    <dbReference type="NCBI Taxonomy" id="83224"/>
    <lineage>
        <taxon>Bacteria</taxon>
        <taxon>Pseudomonadati</taxon>
        <taxon>Pseudomonadota</taxon>
        <taxon>Gammaproteobacteria</taxon>
        <taxon>Lysobacterales</taxon>
        <taxon>Lysobacteraceae</taxon>
        <taxon>Xanthomonas</taxon>
    </lineage>
</organism>
<keyword evidence="2 6" id="KW-0812">Transmembrane</keyword>